<feature type="non-terminal residue" evidence="1">
    <location>
        <position position="164"/>
    </location>
</feature>
<dbReference type="PANTHER" id="PTHR20883">
    <property type="entry name" value="PHYTANOYL-COA DIOXYGENASE DOMAIN CONTAINING 1"/>
    <property type="match status" value="1"/>
</dbReference>
<evidence type="ECO:0008006" key="2">
    <source>
        <dbReference type="Google" id="ProtNLM"/>
    </source>
</evidence>
<organism evidence="1">
    <name type="scientific">marine metagenome</name>
    <dbReference type="NCBI Taxonomy" id="408172"/>
    <lineage>
        <taxon>unclassified sequences</taxon>
        <taxon>metagenomes</taxon>
        <taxon>ecological metagenomes</taxon>
    </lineage>
</organism>
<gene>
    <name evidence="1" type="ORF">METZ01_LOCUS300313</name>
</gene>
<dbReference type="Gene3D" id="2.60.120.620">
    <property type="entry name" value="q2cbj1_9rhob like domain"/>
    <property type="match status" value="1"/>
</dbReference>
<dbReference type="AlphaFoldDB" id="A0A382MF08"/>
<evidence type="ECO:0000313" key="1">
    <source>
        <dbReference type="EMBL" id="SVC47459.1"/>
    </source>
</evidence>
<dbReference type="InterPro" id="IPR008775">
    <property type="entry name" value="Phytyl_CoA_dOase-like"/>
</dbReference>
<proteinExistence type="predicted"/>
<name>A0A382MF08_9ZZZZ</name>
<reference evidence="1" key="1">
    <citation type="submission" date="2018-05" db="EMBL/GenBank/DDBJ databases">
        <authorList>
            <person name="Lanie J.A."/>
            <person name="Ng W.-L."/>
            <person name="Kazmierczak K.M."/>
            <person name="Andrzejewski T.M."/>
            <person name="Davidsen T.M."/>
            <person name="Wayne K.J."/>
            <person name="Tettelin H."/>
            <person name="Glass J.I."/>
            <person name="Rusch D."/>
            <person name="Podicherti R."/>
            <person name="Tsui H.-C.T."/>
            <person name="Winkler M.E."/>
        </authorList>
    </citation>
    <scope>NUCLEOTIDE SEQUENCE</scope>
</reference>
<dbReference type="GO" id="GO:0046872">
    <property type="term" value="F:metal ion binding"/>
    <property type="evidence" value="ECO:0007669"/>
    <property type="project" value="UniProtKB-ARBA"/>
</dbReference>
<dbReference type="Pfam" id="PF05721">
    <property type="entry name" value="PhyH"/>
    <property type="match status" value="1"/>
</dbReference>
<dbReference type="EMBL" id="UINC01093213">
    <property type="protein sequence ID" value="SVC47459.1"/>
    <property type="molecule type" value="Genomic_DNA"/>
</dbReference>
<accession>A0A382MF08</accession>
<dbReference type="SUPFAM" id="SSF51197">
    <property type="entry name" value="Clavaminate synthase-like"/>
    <property type="match status" value="1"/>
</dbReference>
<dbReference type="PANTHER" id="PTHR20883:SF48">
    <property type="entry name" value="ECTOINE DIOXYGENASE"/>
    <property type="match status" value="1"/>
</dbReference>
<protein>
    <recommendedName>
        <fullName evidence="2">Phytanoyl-CoA dioxygenase</fullName>
    </recommendedName>
</protein>
<sequence>MMSEALAQTYETDGFAFPVDVVSASEAQEIRDDLELAESDLADDPEKLMLLRAYPDRLLPSFDRLTRNTRLIDVVTPILGPDLMVWSSGLFIKEADSPKIVSWHQDLNYWGLDSASEVTAWVALSPSTIESGCMRFVPGSHTRQSVPHNDTFDDNNLLSRGQEI</sequence>
<dbReference type="GO" id="GO:0016491">
    <property type="term" value="F:oxidoreductase activity"/>
    <property type="evidence" value="ECO:0007669"/>
    <property type="project" value="UniProtKB-ARBA"/>
</dbReference>